<keyword evidence="3" id="KW-1185">Reference proteome</keyword>
<sequence>MPVLTLVFCGYLENTTGDAPKQLAKCTKLLGLVIKGVLNVLLAGVLLGLVKIIWHLKTYNGGYDNIKKIIEFYEIQKIEHTIKETIQKVTKGLGIVALVELQQRLDNIVKHINKCDKHSLNGALNDTNTITKYNLTAPTKLSAPTNGATTTNITAPTKLSAPTNGATTTNITAPTKLSAPTNGATTTNITAPTKLSAPTNEATTTYITGPTKLSAPTNVAATTNVTAPTNEATTTRVTAPTNDTASTNSNDYYDDDIYYYSGDYYYDDYGAIINGTDPITGADSSSNQSDDISASTQN</sequence>
<dbReference type="Proteomes" id="UP001153714">
    <property type="component" value="Chromosome 22"/>
</dbReference>
<gene>
    <name evidence="2" type="ORF">DIATSA_LOCUS8236</name>
</gene>
<evidence type="ECO:0000256" key="1">
    <source>
        <dbReference type="SAM" id="MobiDB-lite"/>
    </source>
</evidence>
<organism evidence="2 3">
    <name type="scientific">Diatraea saccharalis</name>
    <name type="common">sugarcane borer</name>
    <dbReference type="NCBI Taxonomy" id="40085"/>
    <lineage>
        <taxon>Eukaryota</taxon>
        <taxon>Metazoa</taxon>
        <taxon>Ecdysozoa</taxon>
        <taxon>Arthropoda</taxon>
        <taxon>Hexapoda</taxon>
        <taxon>Insecta</taxon>
        <taxon>Pterygota</taxon>
        <taxon>Neoptera</taxon>
        <taxon>Endopterygota</taxon>
        <taxon>Lepidoptera</taxon>
        <taxon>Glossata</taxon>
        <taxon>Ditrysia</taxon>
        <taxon>Pyraloidea</taxon>
        <taxon>Crambidae</taxon>
        <taxon>Crambinae</taxon>
        <taxon>Diatraea</taxon>
    </lineage>
</organism>
<dbReference type="AlphaFoldDB" id="A0A9N9R5J5"/>
<reference evidence="2" key="1">
    <citation type="submission" date="2021-12" db="EMBL/GenBank/DDBJ databases">
        <authorList>
            <person name="King R."/>
        </authorList>
    </citation>
    <scope>NUCLEOTIDE SEQUENCE</scope>
</reference>
<accession>A0A9N9R5J5</accession>
<proteinExistence type="predicted"/>
<feature type="region of interest" description="Disordered" evidence="1">
    <location>
        <begin position="144"/>
        <end position="195"/>
    </location>
</feature>
<protein>
    <submittedName>
        <fullName evidence="2">Uncharacterized protein</fullName>
    </submittedName>
</protein>
<evidence type="ECO:0000313" key="3">
    <source>
        <dbReference type="Proteomes" id="UP001153714"/>
    </source>
</evidence>
<dbReference type="EMBL" id="OU893353">
    <property type="protein sequence ID" value="CAG9790571.1"/>
    <property type="molecule type" value="Genomic_DNA"/>
</dbReference>
<reference evidence="2" key="2">
    <citation type="submission" date="2022-10" db="EMBL/GenBank/DDBJ databases">
        <authorList>
            <consortium name="ENA_rothamsted_submissions"/>
            <consortium name="culmorum"/>
            <person name="King R."/>
        </authorList>
    </citation>
    <scope>NUCLEOTIDE SEQUENCE</scope>
</reference>
<evidence type="ECO:0000313" key="2">
    <source>
        <dbReference type="EMBL" id="CAG9790571.1"/>
    </source>
</evidence>
<name>A0A9N9R5J5_9NEOP</name>